<gene>
    <name evidence="1" type="ORF">MP619_04090</name>
</gene>
<sequence length="187" mass="21261">MTVPDREKRIEMAEVANKSPNKIESITELREIIGKLQTAKIKVDKIFQCDLSKKPDKAFKKSFEGLSMKSKDYHYAWIGLTKDNVAVVVGRSSYSKKARIAFGDLFKEYSVFGSVSQNIILKLALNQGKFKVLEDANDKLNSFITSAYIIPLDVDEIKESSELEREIGDALLKENKTILNMFSHELY</sequence>
<dbReference type="RefSeq" id="WP_129555525.1">
    <property type="nucleotide sequence ID" value="NZ_AP018726.1"/>
</dbReference>
<reference evidence="1" key="1">
    <citation type="submission" date="2022-03" db="EMBL/GenBank/DDBJ databases">
        <title>Characterization and genomic analysis of a Streptococcus dysgalactiae associated with cultured channel catfish mortalities in China.</title>
        <authorList>
            <person name="Wang J."/>
            <person name="Geng Y."/>
        </authorList>
    </citation>
    <scope>NUCLEOTIDE SEQUENCE</scope>
    <source>
        <strain evidence="1">WJ001</strain>
    </source>
</reference>
<dbReference type="AlphaFoldDB" id="A0AAF0A254"/>
<accession>A0AAF0A254</accession>
<evidence type="ECO:0000313" key="1">
    <source>
        <dbReference type="EMBL" id="WAI93788.1"/>
    </source>
</evidence>
<dbReference type="EMBL" id="CP095081">
    <property type="protein sequence ID" value="WAI93788.1"/>
    <property type="molecule type" value="Genomic_DNA"/>
</dbReference>
<name>A0AAF0A254_STRDY</name>
<organism evidence="1 2">
    <name type="scientific">Streptococcus dysgalactiae</name>
    <dbReference type="NCBI Taxonomy" id="1334"/>
    <lineage>
        <taxon>Bacteria</taxon>
        <taxon>Bacillati</taxon>
        <taxon>Bacillota</taxon>
        <taxon>Bacilli</taxon>
        <taxon>Lactobacillales</taxon>
        <taxon>Streptococcaceae</taxon>
        <taxon>Streptococcus</taxon>
    </lineage>
</organism>
<dbReference type="Proteomes" id="UP001164948">
    <property type="component" value="Chromosome"/>
</dbReference>
<evidence type="ECO:0000313" key="2">
    <source>
        <dbReference type="Proteomes" id="UP001164948"/>
    </source>
</evidence>
<proteinExistence type="predicted"/>
<protein>
    <submittedName>
        <fullName evidence="1">Uncharacterized protein</fullName>
    </submittedName>
</protein>